<organism evidence="1 2">
    <name type="scientific">Pseudomonas fluorescens</name>
    <dbReference type="NCBI Taxonomy" id="294"/>
    <lineage>
        <taxon>Bacteria</taxon>
        <taxon>Pseudomonadati</taxon>
        <taxon>Pseudomonadota</taxon>
        <taxon>Gammaproteobacteria</taxon>
        <taxon>Pseudomonadales</taxon>
        <taxon>Pseudomonadaceae</taxon>
        <taxon>Pseudomonas</taxon>
    </lineage>
</organism>
<dbReference type="OrthoDB" id="7000272at2"/>
<dbReference type="EMBL" id="LACH01000036">
    <property type="protein sequence ID" value="KJZ64585.1"/>
    <property type="molecule type" value="Genomic_DNA"/>
</dbReference>
<dbReference type="PATRIC" id="fig|294.133.peg.3020"/>
<comment type="caution">
    <text evidence="1">The sequence shown here is derived from an EMBL/GenBank/DDBJ whole genome shotgun (WGS) entry which is preliminary data.</text>
</comment>
<proteinExistence type="predicted"/>
<evidence type="ECO:0000313" key="2">
    <source>
        <dbReference type="Proteomes" id="UP000033400"/>
    </source>
</evidence>
<dbReference type="AlphaFoldDB" id="A0A0F4V7V9"/>
<protein>
    <recommendedName>
        <fullName evidence="3">DUF1302 domain-containing protein</fullName>
    </recommendedName>
</protein>
<name>A0A0F4V7V9_PSEFL</name>
<dbReference type="InterPro" id="IPR010727">
    <property type="entry name" value="DUF1302"/>
</dbReference>
<evidence type="ECO:0008006" key="3">
    <source>
        <dbReference type="Google" id="ProtNLM"/>
    </source>
</evidence>
<gene>
    <name evidence="1" type="ORF">VD17_17065</name>
</gene>
<dbReference type="Pfam" id="PF06980">
    <property type="entry name" value="DUF1302"/>
    <property type="match status" value="1"/>
</dbReference>
<accession>A0A0F4V7V9</accession>
<dbReference type="RefSeq" id="WP_046054799.1">
    <property type="nucleotide sequence ID" value="NZ_LACH01000036.1"/>
</dbReference>
<evidence type="ECO:0000313" key="1">
    <source>
        <dbReference type="EMBL" id="KJZ64585.1"/>
    </source>
</evidence>
<reference evidence="1 2" key="1">
    <citation type="submission" date="2015-03" db="EMBL/GenBank/DDBJ databases">
        <title>Comparative genomics of Pseudomonas insights into diversity of traits involved in vanlence and defense.</title>
        <authorList>
            <person name="Qin Y."/>
        </authorList>
    </citation>
    <scope>NUCLEOTIDE SEQUENCE [LARGE SCALE GENOMIC DNA]</scope>
    <source>
        <strain evidence="1 2">H24</strain>
    </source>
</reference>
<sequence length="581" mass="62469">MNRFISGQQIDSDRTPTGLFEKRDRFFVIAGLALSGALPSGFAYAYQDTSGDWAMSLDTTVSYGVSYRAAGQDNKLIAKANGGSGANAATINSDDSDLNFRKGDVFSEVVKVLSEMDLKFQDKYGVFVRGRAFYDFKLEDDELRHRQLSDGGKKQAGSSVELLDAFVYGSWDLSEHEVSARVGRQVINWGEGLFYQNGIAATNPVDLSALRAPGSELKEAFTPTAMAFGSLHLSENLTLEGYWQPGWAWEKTQLDPCGTYFAGDVLGKGCDYLVVPQLQEAFTGGKAFDSPSDVAGLNPILATTFVPRGHDIDADSADQYGLALRWYLPELNETEVGLYYLRYSTQTPLLGASVGSSLAPGVPNASSSRYYAEYLENRDLFGASFNTTIGGDSIFSGQSLFGELSYRPNAAIATDSGITLSNALFNPDGLPKGTRIDGYREKKMYQASLGTIRSMVGVLGAGSSNIIAEAVASHISGLDSGGEFGAVTSSAYGATVTMSLTYNNLFDAIDLVPTISHGRTFNGVSPLGTNGLNEEAWSTSFGINAIYQNSFSVGAQYVNFSGSDNGARDKDFISFNAKYSF</sequence>
<dbReference type="Proteomes" id="UP000033400">
    <property type="component" value="Unassembled WGS sequence"/>
</dbReference>